<dbReference type="Pfam" id="PF00999">
    <property type="entry name" value="Na_H_Exchanger"/>
    <property type="match status" value="1"/>
</dbReference>
<dbReference type="InterPro" id="IPR006153">
    <property type="entry name" value="Cation/H_exchanger_TM"/>
</dbReference>
<keyword evidence="2" id="KW-0813">Transport</keyword>
<evidence type="ECO:0000256" key="6">
    <source>
        <dbReference type="ARBA" id="ARBA00022692"/>
    </source>
</evidence>
<keyword evidence="5" id="KW-0633">Potassium transport</keyword>
<dbReference type="GO" id="GO:0015079">
    <property type="term" value="F:potassium ion transmembrane transporter activity"/>
    <property type="evidence" value="ECO:0007669"/>
    <property type="project" value="InterPro"/>
</dbReference>
<reference evidence="13 14" key="1">
    <citation type="submission" date="2018-06" db="EMBL/GenBank/DDBJ databases">
        <authorList>
            <consortium name="Pathogen Informatics"/>
            <person name="Doyle S."/>
        </authorList>
    </citation>
    <scope>NUCLEOTIDE SEQUENCE [LARGE SCALE GENOMIC DNA]</scope>
    <source>
        <strain evidence="13 14">NCTC9140</strain>
    </source>
</reference>
<dbReference type="PROSITE" id="PS51201">
    <property type="entry name" value="RCK_N"/>
    <property type="match status" value="1"/>
</dbReference>
<evidence type="ECO:0000256" key="9">
    <source>
        <dbReference type="ARBA" id="ARBA00023065"/>
    </source>
</evidence>
<evidence type="ECO:0000313" key="13">
    <source>
        <dbReference type="EMBL" id="STS85682.1"/>
    </source>
</evidence>
<dbReference type="SUPFAM" id="SSF51735">
    <property type="entry name" value="NAD(P)-binding Rossmann-fold domains"/>
    <property type="match status" value="1"/>
</dbReference>
<evidence type="ECO:0000313" key="14">
    <source>
        <dbReference type="Proteomes" id="UP000254938"/>
    </source>
</evidence>
<evidence type="ECO:0000256" key="3">
    <source>
        <dbReference type="ARBA" id="ARBA00022449"/>
    </source>
</evidence>
<feature type="transmembrane region" description="Helical" evidence="11">
    <location>
        <begin position="60"/>
        <end position="81"/>
    </location>
</feature>
<evidence type="ECO:0000256" key="11">
    <source>
        <dbReference type="SAM" id="Phobius"/>
    </source>
</evidence>
<keyword evidence="6 11" id="KW-0812">Transmembrane</keyword>
<keyword evidence="3" id="KW-0050">Antiport</keyword>
<evidence type="ECO:0000256" key="10">
    <source>
        <dbReference type="ARBA" id="ARBA00023136"/>
    </source>
</evidence>
<dbReference type="PANTHER" id="PTHR46157:SF4">
    <property type="entry name" value="K(+) EFFLUX ANTIPORTER 3, CHLOROPLASTIC"/>
    <property type="match status" value="1"/>
</dbReference>
<keyword evidence="8 11" id="KW-1133">Transmembrane helix</keyword>
<evidence type="ECO:0000256" key="5">
    <source>
        <dbReference type="ARBA" id="ARBA00022538"/>
    </source>
</evidence>
<keyword evidence="10 11" id="KW-0472">Membrane</keyword>
<keyword evidence="4" id="KW-1003">Cell membrane</keyword>
<evidence type="ECO:0000259" key="12">
    <source>
        <dbReference type="PROSITE" id="PS51201"/>
    </source>
</evidence>
<keyword evidence="9" id="KW-0406">Ion transport</keyword>
<evidence type="ECO:0000256" key="4">
    <source>
        <dbReference type="ARBA" id="ARBA00022519"/>
    </source>
</evidence>
<keyword evidence="7" id="KW-0630">Potassium</keyword>
<dbReference type="GO" id="GO:0015297">
    <property type="term" value="F:antiporter activity"/>
    <property type="evidence" value="ECO:0007669"/>
    <property type="project" value="UniProtKB-KW"/>
</dbReference>
<dbReference type="Gene3D" id="3.40.50.720">
    <property type="entry name" value="NAD(P)-binding Rossmann-like Domain"/>
    <property type="match status" value="1"/>
</dbReference>
<dbReference type="InterPro" id="IPR038770">
    <property type="entry name" value="Na+/solute_symporter_sf"/>
</dbReference>
<protein>
    <submittedName>
        <fullName evidence="13">Glutathione-regulated potassium-efflux system protein KefB</fullName>
    </submittedName>
</protein>
<accession>A0A377U1H4</accession>
<dbReference type="GO" id="GO:1902600">
    <property type="term" value="P:proton transmembrane transport"/>
    <property type="evidence" value="ECO:0007669"/>
    <property type="project" value="InterPro"/>
</dbReference>
<dbReference type="Proteomes" id="UP000254938">
    <property type="component" value="Unassembled WGS sequence"/>
</dbReference>
<comment type="subcellular location">
    <subcellularLocation>
        <location evidence="1">Endomembrane system</location>
        <topology evidence="1">Multi-pass membrane protein</topology>
    </subcellularLocation>
</comment>
<gene>
    <name evidence="13" type="primary">kefB</name>
    <name evidence="13" type="ORF">NCTC9140_07525</name>
</gene>
<dbReference type="PRINTS" id="PR00335">
    <property type="entry name" value="KUPTAKETRKA"/>
</dbReference>
<dbReference type="GO" id="GO:0012505">
    <property type="term" value="C:endomembrane system"/>
    <property type="evidence" value="ECO:0007669"/>
    <property type="project" value="UniProtKB-SubCell"/>
</dbReference>
<dbReference type="Gene3D" id="1.20.1530.20">
    <property type="match status" value="1"/>
</dbReference>
<dbReference type="Pfam" id="PF02254">
    <property type="entry name" value="TrkA_N"/>
    <property type="match status" value="1"/>
</dbReference>
<dbReference type="PANTHER" id="PTHR46157">
    <property type="entry name" value="K(+) EFFLUX ANTIPORTER 3, CHLOROPLASTIC"/>
    <property type="match status" value="1"/>
</dbReference>
<dbReference type="InterPro" id="IPR003148">
    <property type="entry name" value="RCK_N"/>
</dbReference>
<evidence type="ECO:0000256" key="8">
    <source>
        <dbReference type="ARBA" id="ARBA00022989"/>
    </source>
</evidence>
<sequence length="378" mass="42231">MEALGLSMALGTFIAGVLLAESEYRHELEIAIDPFKGLLLGLFFISVGMALNLGVLYTHLLWVAVSVAVLVAVKMLVLYLLARLYGLRSSERMQFAGVLSQGGEFAFVLFSLPASQRLFQHDQMALLLVAVTLSMMTTPLLMKGIDKLLSRRLNPADDTGEAPWVEDDKPQVIIVGFGRFGQVIGRLLMANKMRITVLERDISAVNLMRNYGYKVYFGDATQLELLRSAGAEEAQSIVITCNEPEDTMRLVEMCQQHFPHLHILARARGRVEAHELLQAGVTQFSRETFSSALELGRKALITLGMHPHQAQRAQLHFRRLDMRMLRELMPVHTDTVQISRVREARANWKRFSSAKCRKRAGSWTAGTSLNKGKSYGSA</sequence>
<dbReference type="EMBL" id="UGKQ01000007">
    <property type="protein sequence ID" value="STS85682.1"/>
    <property type="molecule type" value="Genomic_DNA"/>
</dbReference>
<dbReference type="InterPro" id="IPR006036">
    <property type="entry name" value="K_uptake_TrkA"/>
</dbReference>
<name>A0A377U1H4_KLEPN</name>
<proteinExistence type="predicted"/>
<feature type="transmembrane region" description="Helical" evidence="11">
    <location>
        <begin position="35"/>
        <end position="53"/>
    </location>
</feature>
<dbReference type="InterPro" id="IPR036291">
    <property type="entry name" value="NAD(P)-bd_dom_sf"/>
</dbReference>
<organism evidence="13 14">
    <name type="scientific">Klebsiella pneumoniae</name>
    <dbReference type="NCBI Taxonomy" id="573"/>
    <lineage>
        <taxon>Bacteria</taxon>
        <taxon>Pseudomonadati</taxon>
        <taxon>Pseudomonadota</taxon>
        <taxon>Gammaproteobacteria</taxon>
        <taxon>Enterobacterales</taxon>
        <taxon>Enterobacteriaceae</taxon>
        <taxon>Klebsiella/Raoultella group</taxon>
        <taxon>Klebsiella</taxon>
        <taxon>Klebsiella pneumoniae complex</taxon>
    </lineage>
</organism>
<evidence type="ECO:0000256" key="1">
    <source>
        <dbReference type="ARBA" id="ARBA00004127"/>
    </source>
</evidence>
<evidence type="ECO:0000256" key="7">
    <source>
        <dbReference type="ARBA" id="ARBA00022958"/>
    </source>
</evidence>
<keyword evidence="4" id="KW-0997">Cell inner membrane</keyword>
<dbReference type="AlphaFoldDB" id="A0A377U1H4"/>
<dbReference type="GO" id="GO:0005886">
    <property type="term" value="C:plasma membrane"/>
    <property type="evidence" value="ECO:0007669"/>
    <property type="project" value="InterPro"/>
</dbReference>
<dbReference type="FunFam" id="3.40.50.720:FF:000036">
    <property type="entry name" value="Glutathione-regulated potassium-efflux system protein KefB"/>
    <property type="match status" value="1"/>
</dbReference>
<evidence type="ECO:0000256" key="2">
    <source>
        <dbReference type="ARBA" id="ARBA00022448"/>
    </source>
</evidence>
<feature type="transmembrane region" description="Helical" evidence="11">
    <location>
        <begin position="124"/>
        <end position="142"/>
    </location>
</feature>
<feature type="domain" description="RCK N-terminal" evidence="12">
    <location>
        <begin position="169"/>
        <end position="288"/>
    </location>
</feature>